<reference evidence="8" key="1">
    <citation type="submission" date="2015-12" db="EMBL/GenBank/DDBJ databases">
        <title>De novo transcriptome assembly of four potential Pierce s Disease insect vectors from Arizona vineyards.</title>
        <authorList>
            <person name="Tassone E.E."/>
        </authorList>
    </citation>
    <scope>NUCLEOTIDE SEQUENCE</scope>
</reference>
<keyword evidence="4 7" id="KW-1133">Transmembrane helix</keyword>
<evidence type="ECO:0000256" key="5">
    <source>
        <dbReference type="ARBA" id="ARBA00023136"/>
    </source>
</evidence>
<comment type="subcellular location">
    <subcellularLocation>
        <location evidence="1">Membrane</location>
        <topology evidence="1">Multi-pass membrane protein</topology>
    </subcellularLocation>
</comment>
<evidence type="ECO:0000313" key="8">
    <source>
        <dbReference type="EMBL" id="JAS26913.1"/>
    </source>
</evidence>
<evidence type="ECO:0000256" key="6">
    <source>
        <dbReference type="ARBA" id="ARBA00049743"/>
    </source>
</evidence>
<organism evidence="8">
    <name type="scientific">Clastoptera arizonana</name>
    <name type="common">Arizona spittle bug</name>
    <dbReference type="NCBI Taxonomy" id="38151"/>
    <lineage>
        <taxon>Eukaryota</taxon>
        <taxon>Metazoa</taxon>
        <taxon>Ecdysozoa</taxon>
        <taxon>Arthropoda</taxon>
        <taxon>Hexapoda</taxon>
        <taxon>Insecta</taxon>
        <taxon>Pterygota</taxon>
        <taxon>Neoptera</taxon>
        <taxon>Paraneoptera</taxon>
        <taxon>Hemiptera</taxon>
        <taxon>Auchenorrhyncha</taxon>
        <taxon>Cercopoidea</taxon>
        <taxon>Clastopteridae</taxon>
        <taxon>Clastoptera</taxon>
    </lineage>
</organism>
<feature type="transmembrane region" description="Helical" evidence="7">
    <location>
        <begin position="62"/>
        <end position="82"/>
    </location>
</feature>
<dbReference type="PANTHER" id="PTHR11266">
    <property type="entry name" value="PEROXISOMAL MEMBRANE PROTEIN 2, PXMP2 MPV17"/>
    <property type="match status" value="1"/>
</dbReference>
<dbReference type="GO" id="GO:0016020">
    <property type="term" value="C:membrane"/>
    <property type="evidence" value="ECO:0007669"/>
    <property type="project" value="UniProtKB-SubCell"/>
</dbReference>
<dbReference type="Pfam" id="PF04117">
    <property type="entry name" value="Mpv17_PMP22"/>
    <property type="match status" value="1"/>
</dbReference>
<evidence type="ECO:0000256" key="2">
    <source>
        <dbReference type="ARBA" id="ARBA00006824"/>
    </source>
</evidence>
<evidence type="ECO:0000256" key="7">
    <source>
        <dbReference type="RuleBase" id="RU363053"/>
    </source>
</evidence>
<evidence type="ECO:0000256" key="1">
    <source>
        <dbReference type="ARBA" id="ARBA00004141"/>
    </source>
</evidence>
<proteinExistence type="inferred from homology"/>
<feature type="transmembrane region" description="Helical" evidence="7">
    <location>
        <begin position="155"/>
        <end position="178"/>
    </location>
</feature>
<dbReference type="GO" id="GO:1901858">
    <property type="term" value="P:regulation of mitochondrial DNA metabolic process"/>
    <property type="evidence" value="ECO:0007669"/>
    <property type="project" value="TreeGrafter"/>
</dbReference>
<sequence length="206" mass="23525">MARLDFFVLGRRFISSYSNLLKKYPIRVQAAQTSFLVGTGDIIAQTIIEKKMVKNIDWSRTIPYAGVGLVIGPTVGSWYKLLDKFLGSGGLKIVLKKLVCDQLLFAPVFCAFAVYTFSSIRGQPFKEIKENLQHKYIDILLTNYKIWPLVQIVNFYFVPLIYRVLVVQAVAVIWNTYLSWKINSKISSDDSENVNVISQKDDSRIK</sequence>
<keyword evidence="3 7" id="KW-0812">Transmembrane</keyword>
<name>A0A1B6DMK9_9HEMI</name>
<feature type="transmembrane region" description="Helical" evidence="7">
    <location>
        <begin position="103"/>
        <end position="120"/>
    </location>
</feature>
<dbReference type="PANTHER" id="PTHR11266:SF17">
    <property type="entry name" value="PROTEIN MPV17"/>
    <property type="match status" value="1"/>
</dbReference>
<evidence type="ECO:0000256" key="4">
    <source>
        <dbReference type="ARBA" id="ARBA00022989"/>
    </source>
</evidence>
<keyword evidence="5 7" id="KW-0472">Membrane</keyword>
<dbReference type="InterPro" id="IPR007248">
    <property type="entry name" value="Mpv17_PMP22"/>
</dbReference>
<dbReference type="AlphaFoldDB" id="A0A1B6DMK9"/>
<protein>
    <recommendedName>
        <fullName evidence="6">Mitochondrial inner membrane protein Mpv17</fullName>
    </recommendedName>
</protein>
<dbReference type="GO" id="GO:0005739">
    <property type="term" value="C:mitochondrion"/>
    <property type="evidence" value="ECO:0007669"/>
    <property type="project" value="TreeGrafter"/>
</dbReference>
<accession>A0A1B6DMK9</accession>
<dbReference type="GO" id="GO:0015267">
    <property type="term" value="F:channel activity"/>
    <property type="evidence" value="ECO:0007669"/>
    <property type="project" value="TreeGrafter"/>
</dbReference>
<comment type="similarity">
    <text evidence="2 7">Belongs to the peroxisomal membrane protein PXMP2/4 family.</text>
</comment>
<evidence type="ECO:0000256" key="3">
    <source>
        <dbReference type="ARBA" id="ARBA00022692"/>
    </source>
</evidence>
<dbReference type="EMBL" id="GEDC01010385">
    <property type="protein sequence ID" value="JAS26913.1"/>
    <property type="molecule type" value="Transcribed_RNA"/>
</dbReference>
<gene>
    <name evidence="8" type="ORF">g.15926</name>
</gene>